<dbReference type="AlphaFoldDB" id="A0A127Q5A4"/>
<reference evidence="1 2" key="1">
    <citation type="submission" date="2015-11" db="EMBL/GenBank/DDBJ databases">
        <title>Exploring the genomic traits of fungus-feeding bacterial genus Collimonas.</title>
        <authorList>
            <person name="Song C."/>
            <person name="Schmidt R."/>
            <person name="de Jager V."/>
            <person name="Krzyzanowska D."/>
            <person name="Jongedijk E."/>
            <person name="Cankar K."/>
            <person name="Beekwilder J."/>
            <person name="van Veen A."/>
            <person name="de Boer W."/>
            <person name="van Veen J.A."/>
            <person name="Garbeva P."/>
        </authorList>
    </citation>
    <scope>NUCLEOTIDE SEQUENCE [LARGE SCALE GENOMIC DNA]</scope>
    <source>
        <strain evidence="1 2">Ter91</strain>
    </source>
</reference>
<proteinExistence type="predicted"/>
<dbReference type="PATRIC" id="fig|279113.9.peg.2887"/>
<dbReference type="SUPFAM" id="SSF53756">
    <property type="entry name" value="UDP-Glycosyltransferase/glycogen phosphorylase"/>
    <property type="match status" value="1"/>
</dbReference>
<sequence>MNNLTDLVAAYRTYQSQASLENALNLMRKLRGCRKVEDAIELALKWSDKADTLLQRTQLGIDMNYLGMFSQASPLLEEALPQWPAYPHEYYLNASEVMLTRYCLGNYQDAHPLFRKLRSAEWCEVWSRLSSPNGDNAWFLPYKDRVLEGQPVAGKRIMIALEGGAGDLLQFLRHAESLQRDGAAAIYCQAPHYLHGLLNNSSLPITLVDNLQVDFDYITWPFSLHAIYQESPYFPSAQEDYLTLSDEYRLPEILQQKLAGGRGDGRRRIGLTWRSESGARHEPFRSTELSTLVPLLEHETAEFFSLQVGTLSEEERGLLERHGVTNLGAYLQSFEDTAHVLKQLDLLITMDSAPAHLAGACNIPVWVMLAQACDHRWYVGQRYTPWYASMRLYRQAALGDWRPVIDDMLASLTTQQD</sequence>
<accession>A0A127Q5A4</accession>
<organism evidence="1 2">
    <name type="scientific">Collimonas pratensis</name>
    <dbReference type="NCBI Taxonomy" id="279113"/>
    <lineage>
        <taxon>Bacteria</taxon>
        <taxon>Pseudomonadati</taxon>
        <taxon>Pseudomonadota</taxon>
        <taxon>Betaproteobacteria</taxon>
        <taxon>Burkholderiales</taxon>
        <taxon>Oxalobacteraceae</taxon>
        <taxon>Collimonas</taxon>
    </lineage>
</organism>
<dbReference type="Proteomes" id="UP000074561">
    <property type="component" value="Chromosome"/>
</dbReference>
<dbReference type="RefSeq" id="WP_061941134.1">
    <property type="nucleotide sequence ID" value="NZ_CP013234.1"/>
</dbReference>
<dbReference type="EMBL" id="CP013234">
    <property type="protein sequence ID" value="AMP05270.1"/>
    <property type="molecule type" value="Genomic_DNA"/>
</dbReference>
<protein>
    <recommendedName>
        <fullName evidence="3">Glycosyltransferase 9 family protein</fullName>
    </recommendedName>
</protein>
<evidence type="ECO:0008006" key="3">
    <source>
        <dbReference type="Google" id="ProtNLM"/>
    </source>
</evidence>
<gene>
    <name evidence="1" type="ORF">CPter91_2924</name>
</gene>
<name>A0A127Q5A4_9BURK</name>
<dbReference type="KEGG" id="cpra:CPter91_2924"/>
<dbReference type="OrthoDB" id="9809392at2"/>
<evidence type="ECO:0000313" key="1">
    <source>
        <dbReference type="EMBL" id="AMP05270.1"/>
    </source>
</evidence>
<dbReference type="Gene3D" id="3.40.50.2000">
    <property type="entry name" value="Glycogen Phosphorylase B"/>
    <property type="match status" value="1"/>
</dbReference>
<dbReference type="STRING" id="279113.CPter91_2924"/>
<evidence type="ECO:0000313" key="2">
    <source>
        <dbReference type="Proteomes" id="UP000074561"/>
    </source>
</evidence>